<dbReference type="EMBL" id="MKKU01000205">
    <property type="protein sequence ID" value="RNF19433.1"/>
    <property type="molecule type" value="Genomic_DNA"/>
</dbReference>
<evidence type="ECO:0000313" key="3">
    <source>
        <dbReference type="Proteomes" id="UP000284403"/>
    </source>
</evidence>
<reference evidence="2 3" key="1">
    <citation type="journal article" date="2018" name="BMC Genomics">
        <title>Genomic comparison of Trypanosoma conorhini and Trypanosoma rangeli to Trypanosoma cruzi strains of high and low virulence.</title>
        <authorList>
            <person name="Bradwell K.R."/>
            <person name="Koparde V.N."/>
            <person name="Matveyev A.V."/>
            <person name="Serrano M.G."/>
            <person name="Alves J.M."/>
            <person name="Parikh H."/>
            <person name="Huang B."/>
            <person name="Lee V."/>
            <person name="Espinosa-Alvarez O."/>
            <person name="Ortiz P.A."/>
            <person name="Costa-Martins A.G."/>
            <person name="Teixeira M.M."/>
            <person name="Buck G.A."/>
        </authorList>
    </citation>
    <scope>NUCLEOTIDE SEQUENCE [LARGE SCALE GENOMIC DNA]</scope>
    <source>
        <strain evidence="2 3">025E</strain>
    </source>
</reference>
<dbReference type="Proteomes" id="UP000284403">
    <property type="component" value="Unassembled WGS sequence"/>
</dbReference>
<proteinExistence type="predicted"/>
<evidence type="ECO:0000256" key="1">
    <source>
        <dbReference type="SAM" id="Coils"/>
    </source>
</evidence>
<dbReference type="OrthoDB" id="244598at2759"/>
<dbReference type="RefSeq" id="XP_029228843.1">
    <property type="nucleotide sequence ID" value="XM_029371046.1"/>
</dbReference>
<evidence type="ECO:0000313" key="2">
    <source>
        <dbReference type="EMBL" id="RNF19433.1"/>
    </source>
</evidence>
<dbReference type="AlphaFoldDB" id="A0A3R7P8V6"/>
<dbReference type="GeneID" id="40317745"/>
<organism evidence="2 3">
    <name type="scientific">Trypanosoma conorhini</name>
    <dbReference type="NCBI Taxonomy" id="83891"/>
    <lineage>
        <taxon>Eukaryota</taxon>
        <taxon>Discoba</taxon>
        <taxon>Euglenozoa</taxon>
        <taxon>Kinetoplastea</taxon>
        <taxon>Metakinetoplastina</taxon>
        <taxon>Trypanosomatida</taxon>
        <taxon>Trypanosomatidae</taxon>
        <taxon>Trypanosoma</taxon>
    </lineage>
</organism>
<accession>A0A3R7P8V6</accession>
<gene>
    <name evidence="2" type="ORF">Tco025E_04134</name>
</gene>
<name>A0A3R7P8V6_9TRYP</name>
<sequence>MAGEPVAKSLRGVARVPPAAAPVTRASSGLLAAVSFAVDGGHDVLVTATLRADDTRQGELTFLTVAADNSAMILARRAFSFNAEPLFGIAKVVCAGVSVVAVMSSSGEVVCVRSGLRENDVEDDASDSEEGDAETFVNAVTHALDLCAVTVAGCPFVLTSGHQKVQGFSFPLQHAGGELRHECRELNVGPFHSIAGVADYRHGPALLLGCTLGSVVVLEWGSPLDEPTVIRSILMGPSTRYLGVAVDALLCSGSHRIVTFCGFGATTLEEQEEGTEFFSLHRTDGVPFETRKASGARVSSLPAWNTVCRDAPCRPHAEGFSLVVTRPQLHRPSSVAHHALLVRVSQPGLAAVASGPHGVADGGVASLSSSINVSVMDAGSTDCKKALAKLTSAVSVLPTLRRTLGRGSHAFLELGLCDGRCAVFFGLTEDRQMKPCSVLQIEGSEDRLLGCSWLPQSRGAVMVLSGTLHRVVEEASEKQARTSDAAAAAVVGELVLSSRDPLPWEGVDVSAPVTLEQVREVVRTTVRQENERMSSRLEERLASLEHAMSLLLRDVGKQSGNGRVCSPKR</sequence>
<keyword evidence="3" id="KW-1185">Reference proteome</keyword>
<protein>
    <submittedName>
        <fullName evidence="2">Uncharacterized protein</fullName>
    </submittedName>
</protein>
<comment type="caution">
    <text evidence="2">The sequence shown here is derived from an EMBL/GenBank/DDBJ whole genome shotgun (WGS) entry which is preliminary data.</text>
</comment>
<feature type="coiled-coil region" evidence="1">
    <location>
        <begin position="527"/>
        <end position="554"/>
    </location>
</feature>
<keyword evidence="1" id="KW-0175">Coiled coil</keyword>